<evidence type="ECO:0000259" key="2">
    <source>
        <dbReference type="Pfam" id="PF26002"/>
    </source>
</evidence>
<dbReference type="InterPro" id="IPR050739">
    <property type="entry name" value="MFP"/>
</dbReference>
<dbReference type="Proteomes" id="UP000005150">
    <property type="component" value="Unassembled WGS sequence"/>
</dbReference>
<name>I9T9C3_9BACE</name>
<dbReference type="PANTHER" id="PTHR30386:SF28">
    <property type="entry name" value="EXPORTED PROTEIN"/>
    <property type="match status" value="1"/>
</dbReference>
<feature type="domain" description="AprE-like beta-barrel" evidence="2">
    <location>
        <begin position="268"/>
        <end position="355"/>
    </location>
</feature>
<dbReference type="Gene3D" id="1.10.287.470">
    <property type="entry name" value="Helix hairpin bin"/>
    <property type="match status" value="1"/>
</dbReference>
<dbReference type="Gene3D" id="2.40.30.170">
    <property type="match status" value="1"/>
</dbReference>
<protein>
    <recommendedName>
        <fullName evidence="2">AprE-like beta-barrel domain-containing protein</fullName>
    </recommendedName>
</protein>
<dbReference type="PATRIC" id="fig|997887.3.peg.1918"/>
<dbReference type="HOGENOM" id="CLU_023976_0_1_10"/>
<dbReference type="EMBL" id="AGXV01000022">
    <property type="protein sequence ID" value="EIY65636.1"/>
    <property type="molecule type" value="Genomic_DNA"/>
</dbReference>
<keyword evidence="1" id="KW-0812">Transmembrane</keyword>
<dbReference type="OrthoDB" id="594147at2"/>
<accession>I9T9C3</accession>
<organism evidence="3 4">
    <name type="scientific">Bacteroides salyersiae CL02T12C01</name>
    <dbReference type="NCBI Taxonomy" id="997887"/>
    <lineage>
        <taxon>Bacteria</taxon>
        <taxon>Pseudomonadati</taxon>
        <taxon>Bacteroidota</taxon>
        <taxon>Bacteroidia</taxon>
        <taxon>Bacteroidales</taxon>
        <taxon>Bacteroidaceae</taxon>
        <taxon>Bacteroides</taxon>
    </lineage>
</organism>
<dbReference type="Pfam" id="PF26002">
    <property type="entry name" value="Beta-barrel_AprE"/>
    <property type="match status" value="1"/>
</dbReference>
<sequence>MLLPHEWIENSIETYIYQHTTKSQKIYWVVLLAVAVGIVSLPFIYVDISVQGSGIVRPVTEKTEIKASVTELVDSIYVKEGDQINKGDVILRFRTNSSDYKISYQGNRLNDYEAHLADLVFLAKGECPVAFRSSTRRQEYSYFVKRKKEIETTMIQAEKEYLRNKTLFDRKVISEEEYDKYCYQYQNQQNELASFVESQLSTWQADLNTYMNSRDEMHATLRQEIKDKDRYIVRSPISGTVDQFSGIYRGSSIQAGQSLAVISPESTLCIEVYVTPRDIGFMSIGMPVRAQVESFNYNEWGTIPGKVREISSDFLTDSQGNAVYKVKCNMERNYLILKSGKKGLLKKGMTVNTHFMITRRSLFDLLYQKMDDWVNPKQNENSMMVESKL</sequence>
<gene>
    <name evidence="3" type="ORF">HMPREF1071_01831</name>
</gene>
<keyword evidence="4" id="KW-1185">Reference proteome</keyword>
<dbReference type="PRINTS" id="PR01490">
    <property type="entry name" value="RTXTOXIND"/>
</dbReference>
<dbReference type="InterPro" id="IPR058982">
    <property type="entry name" value="Beta-barrel_AprE"/>
</dbReference>
<feature type="transmembrane region" description="Helical" evidence="1">
    <location>
        <begin position="26"/>
        <end position="45"/>
    </location>
</feature>
<dbReference type="RefSeq" id="WP_007479745.1">
    <property type="nucleotide sequence ID" value="NZ_JH724307.1"/>
</dbReference>
<dbReference type="AlphaFoldDB" id="I9T9C3"/>
<evidence type="ECO:0000313" key="3">
    <source>
        <dbReference type="EMBL" id="EIY65636.1"/>
    </source>
</evidence>
<comment type="caution">
    <text evidence="3">The sequence shown here is derived from an EMBL/GenBank/DDBJ whole genome shotgun (WGS) entry which is preliminary data.</text>
</comment>
<keyword evidence="1" id="KW-1133">Transmembrane helix</keyword>
<keyword evidence="1" id="KW-0472">Membrane</keyword>
<evidence type="ECO:0000256" key="1">
    <source>
        <dbReference type="SAM" id="Phobius"/>
    </source>
</evidence>
<dbReference type="PANTHER" id="PTHR30386">
    <property type="entry name" value="MEMBRANE FUSION SUBUNIT OF EMRAB-TOLC MULTIDRUG EFFLUX PUMP"/>
    <property type="match status" value="1"/>
</dbReference>
<proteinExistence type="predicted"/>
<reference evidence="3 4" key="1">
    <citation type="submission" date="2012-02" db="EMBL/GenBank/DDBJ databases">
        <title>The Genome Sequence of Bacteroides salyersiae CL02T12C01.</title>
        <authorList>
            <consortium name="The Broad Institute Genome Sequencing Platform"/>
            <person name="Earl A."/>
            <person name="Ward D."/>
            <person name="Feldgarden M."/>
            <person name="Gevers D."/>
            <person name="Zitomersky N.L."/>
            <person name="Coyne M.J."/>
            <person name="Comstock L.E."/>
            <person name="Young S.K."/>
            <person name="Zeng Q."/>
            <person name="Gargeya S."/>
            <person name="Fitzgerald M."/>
            <person name="Haas B."/>
            <person name="Abouelleil A."/>
            <person name="Alvarado L."/>
            <person name="Arachchi H.M."/>
            <person name="Berlin A."/>
            <person name="Chapman S.B."/>
            <person name="Gearin G."/>
            <person name="Goldberg J."/>
            <person name="Griggs A."/>
            <person name="Gujja S."/>
            <person name="Hansen M."/>
            <person name="Heiman D."/>
            <person name="Howarth C."/>
            <person name="Larimer J."/>
            <person name="Lui A."/>
            <person name="MacDonald P.J.P."/>
            <person name="McCowen C."/>
            <person name="Montmayeur A."/>
            <person name="Murphy C."/>
            <person name="Neiman D."/>
            <person name="Pearson M."/>
            <person name="Priest M."/>
            <person name="Roberts A."/>
            <person name="Saif S."/>
            <person name="Shea T."/>
            <person name="Sisk P."/>
            <person name="Stolte C."/>
            <person name="Sykes S."/>
            <person name="Wortman J."/>
            <person name="Nusbaum C."/>
            <person name="Birren B."/>
        </authorList>
    </citation>
    <scope>NUCLEOTIDE SEQUENCE [LARGE SCALE GENOMIC DNA]</scope>
    <source>
        <strain evidence="3 4">CL02T12C01</strain>
    </source>
</reference>
<evidence type="ECO:0000313" key="4">
    <source>
        <dbReference type="Proteomes" id="UP000005150"/>
    </source>
</evidence>